<evidence type="ECO:0000313" key="10">
    <source>
        <dbReference type="Proteomes" id="UP000095281"/>
    </source>
</evidence>
<dbReference type="GO" id="GO:0000724">
    <property type="term" value="P:double-strand break repair via homologous recombination"/>
    <property type="evidence" value="ECO:0007669"/>
    <property type="project" value="TreeGrafter"/>
</dbReference>
<keyword evidence="3" id="KW-0413">Isomerase</keyword>
<dbReference type="SUPFAM" id="SSF52540">
    <property type="entry name" value="P-loop containing nucleoside triphosphate hydrolases"/>
    <property type="match status" value="1"/>
</dbReference>
<evidence type="ECO:0000256" key="2">
    <source>
        <dbReference type="ARBA" id="ARBA00023125"/>
    </source>
</evidence>
<reference evidence="11" key="1">
    <citation type="submission" date="2016-11" db="UniProtKB">
        <authorList>
            <consortium name="WormBaseParasite"/>
        </authorList>
    </citation>
    <scope>IDENTIFICATION</scope>
</reference>
<name>A0A1I8BDD3_MELHA</name>
<keyword evidence="2" id="KW-0238">DNA-binding</keyword>
<evidence type="ECO:0000256" key="4">
    <source>
        <dbReference type="ARBA" id="ARBA00023242"/>
    </source>
</evidence>
<dbReference type="PROSITE" id="PS50096">
    <property type="entry name" value="IQ"/>
    <property type="match status" value="1"/>
</dbReference>
<dbReference type="InterPro" id="IPR018982">
    <property type="entry name" value="RQC_domain"/>
</dbReference>
<protein>
    <recommendedName>
        <fullName evidence="6">DNA 3'-5' helicase</fullName>
        <ecNumber evidence="6">5.6.2.4</ecNumber>
    </recommendedName>
    <alternativeName>
        <fullName evidence="7">DNA 3'-5' helicase BLM</fullName>
    </alternativeName>
</protein>
<dbReference type="GO" id="GO:0005737">
    <property type="term" value="C:cytoplasm"/>
    <property type="evidence" value="ECO:0007669"/>
    <property type="project" value="TreeGrafter"/>
</dbReference>
<dbReference type="InterPro" id="IPR027417">
    <property type="entry name" value="P-loop_NTPase"/>
</dbReference>
<evidence type="ECO:0000256" key="1">
    <source>
        <dbReference type="ARBA" id="ARBA00005446"/>
    </source>
</evidence>
<sequence>MADKFYPPFPKKYVIGQYTFVEPDFKVKFPVFHCCQSHRDCCTSHNTDVDYNISTTKENLYQNYNNNKTIINNTKDFSNTKNFNNNNTSNFRTVNLPFTNSSIKPPIYTIPPSPPSIPFKRPSISYIAPASPPPPVEAKSSVSFSSLVPSTSEASKLIEPKSEIEHEAMDQFVLSEQGNKSGFWLSFIRPNLVFDVLPKSLMQFRKTISHFQSIYPNGSGIIFCMSKKECDTVTDMVRDALPYHMDLPDAVRTETQRRWEMNEVKILCATLAFGKTVNKPNVRFVIHHTMPQSLEQYERQCALAGTDGQLSHCVLLYSFNDHLRVLRLIKEDVPKPPPNVMAMKEGSLRNVLRYCENVTECRRKKLASSFGEKYSAEQCIATAGPCTLCEALMDGKQPLKLYDFTREALAVFSSMGMLRNTCITYISDLFRGSLTKKRVKQTMDDNRHGRLPLFGLGSGLTDADCQRFIQKLVIDDYLYLNLTTTKHGTVIGYANLAKKGSNFLNRYKQQENVPPNERIYLHVSDAKEKRRSSKGNTDLDGDDPNNKRKRLSSVF</sequence>
<evidence type="ECO:0000313" key="11">
    <source>
        <dbReference type="WBParaSite" id="MhA1_Contig2054.frz3.gene1"/>
    </source>
</evidence>
<dbReference type="PROSITE" id="PS51194">
    <property type="entry name" value="HELICASE_CTER"/>
    <property type="match status" value="1"/>
</dbReference>
<dbReference type="Proteomes" id="UP000095281">
    <property type="component" value="Unplaced"/>
</dbReference>
<evidence type="ECO:0000259" key="9">
    <source>
        <dbReference type="PROSITE" id="PS51194"/>
    </source>
</evidence>
<evidence type="ECO:0000256" key="3">
    <source>
        <dbReference type="ARBA" id="ARBA00023235"/>
    </source>
</evidence>
<dbReference type="SMART" id="SM00956">
    <property type="entry name" value="RQC"/>
    <property type="match status" value="1"/>
</dbReference>
<evidence type="ECO:0000256" key="6">
    <source>
        <dbReference type="ARBA" id="ARBA00034808"/>
    </source>
</evidence>
<proteinExistence type="inferred from homology"/>
<feature type="domain" description="Helicase C-terminal" evidence="9">
    <location>
        <begin position="203"/>
        <end position="349"/>
    </location>
</feature>
<keyword evidence="10" id="KW-1185">Reference proteome</keyword>
<dbReference type="GO" id="GO:0003677">
    <property type="term" value="F:DNA binding"/>
    <property type="evidence" value="ECO:0007669"/>
    <property type="project" value="UniProtKB-KW"/>
</dbReference>
<organism evidence="10 11">
    <name type="scientific">Meloidogyne hapla</name>
    <name type="common">Root-knot nematode worm</name>
    <dbReference type="NCBI Taxonomy" id="6305"/>
    <lineage>
        <taxon>Eukaryota</taxon>
        <taxon>Metazoa</taxon>
        <taxon>Ecdysozoa</taxon>
        <taxon>Nematoda</taxon>
        <taxon>Chromadorea</taxon>
        <taxon>Rhabditida</taxon>
        <taxon>Tylenchina</taxon>
        <taxon>Tylenchomorpha</taxon>
        <taxon>Tylenchoidea</taxon>
        <taxon>Meloidogynidae</taxon>
        <taxon>Meloidogyninae</taxon>
        <taxon>Meloidogyne</taxon>
    </lineage>
</organism>
<dbReference type="EC" id="5.6.2.4" evidence="6"/>
<dbReference type="InterPro" id="IPR036388">
    <property type="entry name" value="WH-like_DNA-bd_sf"/>
</dbReference>
<evidence type="ECO:0000256" key="7">
    <source>
        <dbReference type="ARBA" id="ARBA00044542"/>
    </source>
</evidence>
<dbReference type="PANTHER" id="PTHR13710">
    <property type="entry name" value="DNA HELICASE RECQ FAMILY MEMBER"/>
    <property type="match status" value="1"/>
</dbReference>
<keyword evidence="4" id="KW-0539">Nucleus</keyword>
<dbReference type="GO" id="GO:0043138">
    <property type="term" value="F:3'-5' DNA helicase activity"/>
    <property type="evidence" value="ECO:0007669"/>
    <property type="project" value="UniProtKB-EC"/>
</dbReference>
<dbReference type="AlphaFoldDB" id="A0A1I8BDD3"/>
<dbReference type="InterPro" id="IPR032284">
    <property type="entry name" value="RecQ_Zn-bd"/>
</dbReference>
<dbReference type="PANTHER" id="PTHR13710:SF153">
    <property type="entry name" value="RECQ-LIKE DNA HELICASE BLM"/>
    <property type="match status" value="1"/>
</dbReference>
<evidence type="ECO:0000256" key="8">
    <source>
        <dbReference type="SAM" id="MobiDB-lite"/>
    </source>
</evidence>
<dbReference type="Pfam" id="PF09382">
    <property type="entry name" value="RQC"/>
    <property type="match status" value="1"/>
</dbReference>
<comment type="catalytic activity">
    <reaction evidence="5">
        <text>Couples ATP hydrolysis with the unwinding of duplex DNA by translocating in the 3'-5' direction.</text>
        <dbReference type="EC" id="5.6.2.4"/>
    </reaction>
</comment>
<dbReference type="GO" id="GO:0006260">
    <property type="term" value="P:DNA replication"/>
    <property type="evidence" value="ECO:0007669"/>
    <property type="project" value="InterPro"/>
</dbReference>
<dbReference type="GO" id="GO:0009378">
    <property type="term" value="F:four-way junction helicase activity"/>
    <property type="evidence" value="ECO:0007669"/>
    <property type="project" value="TreeGrafter"/>
</dbReference>
<dbReference type="Gene3D" id="3.40.50.300">
    <property type="entry name" value="P-loop containing nucleotide triphosphate hydrolases"/>
    <property type="match status" value="1"/>
</dbReference>
<dbReference type="InterPro" id="IPR001650">
    <property type="entry name" value="Helicase_C-like"/>
</dbReference>
<dbReference type="GO" id="GO:0005694">
    <property type="term" value="C:chromosome"/>
    <property type="evidence" value="ECO:0007669"/>
    <property type="project" value="TreeGrafter"/>
</dbReference>
<dbReference type="Pfam" id="PF16124">
    <property type="entry name" value="RecQ_Zn_bind"/>
    <property type="match status" value="1"/>
</dbReference>
<evidence type="ECO:0000256" key="5">
    <source>
        <dbReference type="ARBA" id="ARBA00034617"/>
    </source>
</evidence>
<dbReference type="Gene3D" id="1.10.10.10">
    <property type="entry name" value="Winged helix-like DNA-binding domain superfamily/Winged helix DNA-binding domain"/>
    <property type="match status" value="1"/>
</dbReference>
<dbReference type="GO" id="GO:0005634">
    <property type="term" value="C:nucleus"/>
    <property type="evidence" value="ECO:0007669"/>
    <property type="project" value="TreeGrafter"/>
</dbReference>
<accession>A0A1I8BDD3</accession>
<comment type="similarity">
    <text evidence="1">Belongs to the helicase family. RecQ subfamily.</text>
</comment>
<feature type="region of interest" description="Disordered" evidence="8">
    <location>
        <begin position="524"/>
        <end position="555"/>
    </location>
</feature>
<dbReference type="Pfam" id="PF00271">
    <property type="entry name" value="Helicase_C"/>
    <property type="match status" value="1"/>
</dbReference>
<dbReference type="WBParaSite" id="MhA1_Contig2054.frz3.gene1">
    <property type="protein sequence ID" value="MhA1_Contig2054.frz3.gene1"/>
    <property type="gene ID" value="MhA1_Contig2054.frz3.gene1"/>
</dbReference>